<sequence>MEPKNIPSPQLRLRDIPADQAEMVVIEEFALTFDGYAFWDEQGESCSDEAKSDCQCLDHLRTRLFFAQRAGRHSAGLERERAVPILRALRTELSAPTATICRHEAKPPHPLPE</sequence>
<gene>
    <name evidence="1" type="ORF">Mal33_37800</name>
</gene>
<evidence type="ECO:0000313" key="2">
    <source>
        <dbReference type="Proteomes" id="UP000316770"/>
    </source>
</evidence>
<accession>A0A518IXF4</accession>
<organism evidence="1 2">
    <name type="scientific">Rosistilla oblonga</name>
    <dbReference type="NCBI Taxonomy" id="2527990"/>
    <lineage>
        <taxon>Bacteria</taxon>
        <taxon>Pseudomonadati</taxon>
        <taxon>Planctomycetota</taxon>
        <taxon>Planctomycetia</taxon>
        <taxon>Pirellulales</taxon>
        <taxon>Pirellulaceae</taxon>
        <taxon>Rosistilla</taxon>
    </lineage>
</organism>
<name>A0A518IXF4_9BACT</name>
<proteinExistence type="predicted"/>
<dbReference type="RefSeq" id="WP_145287450.1">
    <property type="nucleotide sequence ID" value="NZ_CP036318.1"/>
</dbReference>
<dbReference type="AlphaFoldDB" id="A0A518IXF4"/>
<protein>
    <submittedName>
        <fullName evidence="1">Uncharacterized protein</fullName>
    </submittedName>
</protein>
<keyword evidence="2" id="KW-1185">Reference proteome</keyword>
<reference evidence="1 2" key="1">
    <citation type="submission" date="2019-02" db="EMBL/GenBank/DDBJ databases">
        <title>Deep-cultivation of Planctomycetes and their phenomic and genomic characterization uncovers novel biology.</title>
        <authorList>
            <person name="Wiegand S."/>
            <person name="Jogler M."/>
            <person name="Boedeker C."/>
            <person name="Pinto D."/>
            <person name="Vollmers J."/>
            <person name="Rivas-Marin E."/>
            <person name="Kohn T."/>
            <person name="Peeters S.H."/>
            <person name="Heuer A."/>
            <person name="Rast P."/>
            <person name="Oberbeckmann S."/>
            <person name="Bunk B."/>
            <person name="Jeske O."/>
            <person name="Meyerdierks A."/>
            <person name="Storesund J.E."/>
            <person name="Kallscheuer N."/>
            <person name="Luecker S."/>
            <person name="Lage O.M."/>
            <person name="Pohl T."/>
            <person name="Merkel B.J."/>
            <person name="Hornburger P."/>
            <person name="Mueller R.-W."/>
            <person name="Bruemmer F."/>
            <person name="Labrenz M."/>
            <person name="Spormann A.M."/>
            <person name="Op den Camp H."/>
            <person name="Overmann J."/>
            <person name="Amann R."/>
            <person name="Jetten M.S.M."/>
            <person name="Mascher T."/>
            <person name="Medema M.H."/>
            <person name="Devos D.P."/>
            <person name="Kaster A.-K."/>
            <person name="Ovreas L."/>
            <person name="Rohde M."/>
            <person name="Galperin M.Y."/>
            <person name="Jogler C."/>
        </authorList>
    </citation>
    <scope>NUCLEOTIDE SEQUENCE [LARGE SCALE GENOMIC DNA]</scope>
    <source>
        <strain evidence="1 2">Mal33</strain>
    </source>
</reference>
<evidence type="ECO:0000313" key="1">
    <source>
        <dbReference type="EMBL" id="QDV57766.1"/>
    </source>
</evidence>
<dbReference type="Proteomes" id="UP000316770">
    <property type="component" value="Chromosome"/>
</dbReference>
<dbReference type="EMBL" id="CP036318">
    <property type="protein sequence ID" value="QDV57766.1"/>
    <property type="molecule type" value="Genomic_DNA"/>
</dbReference>